<accession>A0A6A5YN79</accession>
<dbReference type="PANTHER" id="PTHR21310">
    <property type="entry name" value="AMINOGLYCOSIDE PHOSPHOTRANSFERASE-RELATED-RELATED"/>
    <property type="match status" value="1"/>
</dbReference>
<evidence type="ECO:0000313" key="4">
    <source>
        <dbReference type="Proteomes" id="UP000799770"/>
    </source>
</evidence>
<sequence>MNFERVFNFRNFMDYFNRTGPVDQGQNARRMNPQPPVVVVAPISKQPSKLHIAVVEAAANAKAKAKEMFGCFKKHRKTKARLELRFPPMTLTIATVKEIYSQEPISLFHNEGHSIVPAIEVVNEVPDDTADDSDTGSVIPDTSSDKASVSSVNTSQCSEEHDECEDRDDDCEADDSDEEDDTDDDDDSDDEDDEDDDDDELPLNPRADWTTIEAITDVQFRKVLARHLSKSKDLKELQLDNIECINIAKGSFHHVRIFEVKTEEHVAKYCVKVPVAGTDAFWCDIDAQTLRSEAQTMMYIRKHTKVPVPEVIGYDSTFENELGAPFTIMTAIEGRPAYEVFYENATDSIGDAIWLKPDEPDADRTKKRRTVLTTLAQAMAQLSVLKFDHTGMLTFAEEDTELEHPIFVPAWEPKQPKKKGSPDELSAEQLREEAAFVKHPVEESVDKYFENSFAKVFPEKEDSTRFYKGERNLMSALLTCPPFFHDEEEDGEDEYFVLSHVDLNFQNIFVNDEGEVTAIIDWSNCRIVPRCLGYASLPRPLTTDWDMVVKGLKYDVTTEVHAPWVFEEYRTIYADAMLAATGDGKYTLKSVLYHAIDKALHDEDDDRLGCVNLLEGILLQIPGTRMAAPLPLFGLLDHGLEGYQIGYNYLVREIGKLVVP</sequence>
<dbReference type="InterPro" id="IPR002575">
    <property type="entry name" value="Aminoglycoside_PTrfase"/>
</dbReference>
<feature type="compositionally biased region" description="Acidic residues" evidence="1">
    <location>
        <begin position="160"/>
        <end position="201"/>
    </location>
</feature>
<organism evidence="3 4">
    <name type="scientific">Lophiotrema nucula</name>
    <dbReference type="NCBI Taxonomy" id="690887"/>
    <lineage>
        <taxon>Eukaryota</taxon>
        <taxon>Fungi</taxon>
        <taxon>Dikarya</taxon>
        <taxon>Ascomycota</taxon>
        <taxon>Pezizomycotina</taxon>
        <taxon>Dothideomycetes</taxon>
        <taxon>Pleosporomycetidae</taxon>
        <taxon>Pleosporales</taxon>
        <taxon>Lophiotremataceae</taxon>
        <taxon>Lophiotrema</taxon>
    </lineage>
</organism>
<evidence type="ECO:0000313" key="3">
    <source>
        <dbReference type="EMBL" id="KAF2107641.1"/>
    </source>
</evidence>
<keyword evidence="4" id="KW-1185">Reference proteome</keyword>
<reference evidence="3" key="1">
    <citation type="journal article" date="2020" name="Stud. Mycol.">
        <title>101 Dothideomycetes genomes: a test case for predicting lifestyles and emergence of pathogens.</title>
        <authorList>
            <person name="Haridas S."/>
            <person name="Albert R."/>
            <person name="Binder M."/>
            <person name="Bloem J."/>
            <person name="Labutti K."/>
            <person name="Salamov A."/>
            <person name="Andreopoulos B."/>
            <person name="Baker S."/>
            <person name="Barry K."/>
            <person name="Bills G."/>
            <person name="Bluhm B."/>
            <person name="Cannon C."/>
            <person name="Castanera R."/>
            <person name="Culley D."/>
            <person name="Daum C."/>
            <person name="Ezra D."/>
            <person name="Gonzalez J."/>
            <person name="Henrissat B."/>
            <person name="Kuo A."/>
            <person name="Liang C."/>
            <person name="Lipzen A."/>
            <person name="Lutzoni F."/>
            <person name="Magnuson J."/>
            <person name="Mondo S."/>
            <person name="Nolan M."/>
            <person name="Ohm R."/>
            <person name="Pangilinan J."/>
            <person name="Park H.-J."/>
            <person name="Ramirez L."/>
            <person name="Alfaro M."/>
            <person name="Sun H."/>
            <person name="Tritt A."/>
            <person name="Yoshinaga Y."/>
            <person name="Zwiers L.-H."/>
            <person name="Turgeon B."/>
            <person name="Goodwin S."/>
            <person name="Spatafora J."/>
            <person name="Crous P."/>
            <person name="Grigoriev I."/>
        </authorList>
    </citation>
    <scope>NUCLEOTIDE SEQUENCE</scope>
    <source>
        <strain evidence="3">CBS 627.86</strain>
    </source>
</reference>
<dbReference type="EMBL" id="ML977353">
    <property type="protein sequence ID" value="KAF2107641.1"/>
    <property type="molecule type" value="Genomic_DNA"/>
</dbReference>
<dbReference type="AlphaFoldDB" id="A0A6A5YN79"/>
<gene>
    <name evidence="3" type="ORF">BDV96DRAFT_589140</name>
</gene>
<dbReference type="Proteomes" id="UP000799770">
    <property type="component" value="Unassembled WGS sequence"/>
</dbReference>
<dbReference type="InterPro" id="IPR011009">
    <property type="entry name" value="Kinase-like_dom_sf"/>
</dbReference>
<dbReference type="OrthoDB" id="10003767at2759"/>
<proteinExistence type="predicted"/>
<evidence type="ECO:0000259" key="2">
    <source>
        <dbReference type="Pfam" id="PF01636"/>
    </source>
</evidence>
<dbReference type="Gene3D" id="3.90.1200.10">
    <property type="match status" value="1"/>
</dbReference>
<feature type="domain" description="Aminoglycoside phosphotransferase" evidence="2">
    <location>
        <begin position="286"/>
        <end position="530"/>
    </location>
</feature>
<protein>
    <recommendedName>
        <fullName evidence="2">Aminoglycoside phosphotransferase domain-containing protein</fullName>
    </recommendedName>
</protein>
<dbReference type="InterPro" id="IPR051678">
    <property type="entry name" value="AGP_Transferase"/>
</dbReference>
<feature type="region of interest" description="Disordered" evidence="1">
    <location>
        <begin position="126"/>
        <end position="208"/>
    </location>
</feature>
<evidence type="ECO:0000256" key="1">
    <source>
        <dbReference type="SAM" id="MobiDB-lite"/>
    </source>
</evidence>
<dbReference type="Pfam" id="PF01636">
    <property type="entry name" value="APH"/>
    <property type="match status" value="1"/>
</dbReference>
<dbReference type="Gene3D" id="3.30.200.20">
    <property type="entry name" value="Phosphorylase Kinase, domain 1"/>
    <property type="match status" value="1"/>
</dbReference>
<dbReference type="SUPFAM" id="SSF56112">
    <property type="entry name" value="Protein kinase-like (PK-like)"/>
    <property type="match status" value="1"/>
</dbReference>
<name>A0A6A5YN79_9PLEO</name>
<dbReference type="PANTHER" id="PTHR21310:SF51">
    <property type="entry name" value="AMINOGLYCOSIDE PHOSPHOTRANSFERASE DOMAIN-CONTAINING PROTEIN"/>
    <property type="match status" value="1"/>
</dbReference>
<feature type="compositionally biased region" description="Polar residues" evidence="1">
    <location>
        <begin position="140"/>
        <end position="156"/>
    </location>
</feature>